<gene>
    <name evidence="3" type="ORF">GGE46_001791</name>
    <name evidence="4" type="ORF">GGE57_001319</name>
</gene>
<feature type="domain" description="Inositolphosphotransferase Aur1/Ipt1" evidence="2">
    <location>
        <begin position="102"/>
        <end position="291"/>
    </location>
</feature>
<keyword evidence="1" id="KW-1133">Transmembrane helix</keyword>
<proteinExistence type="predicted"/>
<evidence type="ECO:0000256" key="1">
    <source>
        <dbReference type="SAM" id="Phobius"/>
    </source>
</evidence>
<feature type="transmembrane region" description="Helical" evidence="1">
    <location>
        <begin position="161"/>
        <end position="188"/>
    </location>
</feature>
<dbReference type="Pfam" id="PF14378">
    <property type="entry name" value="PAP2_3"/>
    <property type="match status" value="1"/>
</dbReference>
<dbReference type="Gene3D" id="1.20.144.10">
    <property type="entry name" value="Phosphatidic acid phosphatase type 2/haloperoxidase"/>
    <property type="match status" value="1"/>
</dbReference>
<sequence length="316" mass="33628">MTALLAVIDTLWLPLSTVSLDPGNIGHLAKAGLGFLSAYLIGKFVLYRLRNDTGRSAGVLRRGAKGLITLVPILAMFMALGFVGAIFTYLASATNRPLIDGQLAAIDAALGFHWPSFLEAANASPVFANALVIAYHSLAPQFIGLLLVYCAAQRADRALEFVALLAVSFMFTAGLMALFPTSGAYAYFRPMPEAFEAFTAKAGMWHYADLLRLRSGEPFNLLVSKAEGLVTFPSYHTVVAIMIVYSLRIVPIAAGSAALLNAAMIVGTLPEGGHHLTDVIAGVMVALVSILAVRAVVDRQRNKAGLEPATISTEVY</sequence>
<dbReference type="Proteomes" id="UP000557344">
    <property type="component" value="Unassembled WGS sequence"/>
</dbReference>
<dbReference type="EMBL" id="JACIHU010000002">
    <property type="protein sequence ID" value="MBB4479223.1"/>
    <property type="molecule type" value="Genomic_DNA"/>
</dbReference>
<evidence type="ECO:0000313" key="5">
    <source>
        <dbReference type="Proteomes" id="UP000523431"/>
    </source>
</evidence>
<keyword evidence="1" id="KW-0472">Membrane</keyword>
<reference evidence="5 6" key="1">
    <citation type="submission" date="2020-08" db="EMBL/GenBank/DDBJ databases">
        <title>Genomic Encyclopedia of Type Strains, Phase IV (KMG-V): Genome sequencing to study the core and pangenomes of soil and plant-associated prokaryotes.</title>
        <authorList>
            <person name="Whitman W."/>
        </authorList>
    </citation>
    <scope>NUCLEOTIDE SEQUENCE [LARGE SCALE GENOMIC DNA]</scope>
    <source>
        <strain evidence="3 6">SEMIA 471</strain>
        <strain evidence="4 5">SEMIA 489</strain>
    </source>
</reference>
<dbReference type="EMBL" id="JACIID010000002">
    <property type="protein sequence ID" value="MBB4534583.1"/>
    <property type="molecule type" value="Genomic_DNA"/>
</dbReference>
<dbReference type="InterPro" id="IPR026841">
    <property type="entry name" value="Aur1/Ipt1"/>
</dbReference>
<feature type="transmembrane region" description="Helical" evidence="1">
    <location>
        <begin position="228"/>
        <end position="245"/>
    </location>
</feature>
<evidence type="ECO:0000313" key="6">
    <source>
        <dbReference type="Proteomes" id="UP000557344"/>
    </source>
</evidence>
<feature type="transmembrane region" description="Helical" evidence="1">
    <location>
        <begin position="27"/>
        <end position="46"/>
    </location>
</feature>
<accession>A0A7W6V7W5</accession>
<dbReference type="AlphaFoldDB" id="A0A7W6V7W5"/>
<feature type="transmembrane region" description="Helical" evidence="1">
    <location>
        <begin position="252"/>
        <end position="270"/>
    </location>
</feature>
<comment type="caution">
    <text evidence="3">The sequence shown here is derived from an EMBL/GenBank/DDBJ whole genome shotgun (WGS) entry which is preliminary data.</text>
</comment>
<evidence type="ECO:0000259" key="2">
    <source>
        <dbReference type="Pfam" id="PF14378"/>
    </source>
</evidence>
<feature type="transmembrane region" description="Helical" evidence="1">
    <location>
        <begin position="276"/>
        <end position="297"/>
    </location>
</feature>
<keyword evidence="1" id="KW-0812">Transmembrane</keyword>
<dbReference type="Proteomes" id="UP000523431">
    <property type="component" value="Unassembled WGS sequence"/>
</dbReference>
<dbReference type="GO" id="GO:0016020">
    <property type="term" value="C:membrane"/>
    <property type="evidence" value="ECO:0007669"/>
    <property type="project" value="UniProtKB-SubCell"/>
</dbReference>
<evidence type="ECO:0000313" key="4">
    <source>
        <dbReference type="EMBL" id="MBB4534583.1"/>
    </source>
</evidence>
<evidence type="ECO:0000313" key="3">
    <source>
        <dbReference type="EMBL" id="MBB4479223.1"/>
    </source>
</evidence>
<dbReference type="RefSeq" id="WP_183839704.1">
    <property type="nucleotide sequence ID" value="NZ_JACIHU010000002.1"/>
</dbReference>
<organism evidence="3 6">
    <name type="scientific">Rhizobium etli</name>
    <dbReference type="NCBI Taxonomy" id="29449"/>
    <lineage>
        <taxon>Bacteria</taxon>
        <taxon>Pseudomonadati</taxon>
        <taxon>Pseudomonadota</taxon>
        <taxon>Alphaproteobacteria</taxon>
        <taxon>Hyphomicrobiales</taxon>
        <taxon>Rhizobiaceae</taxon>
        <taxon>Rhizobium/Agrobacterium group</taxon>
        <taxon>Rhizobium</taxon>
    </lineage>
</organism>
<feature type="transmembrane region" description="Helical" evidence="1">
    <location>
        <begin position="126"/>
        <end position="149"/>
    </location>
</feature>
<protein>
    <submittedName>
        <fullName evidence="3">Membrane-associated phospholipid phosphatase</fullName>
    </submittedName>
</protein>
<name>A0A7W6V7W5_RHIET</name>
<feature type="transmembrane region" description="Helical" evidence="1">
    <location>
        <begin position="67"/>
        <end position="91"/>
    </location>
</feature>